<dbReference type="Gene3D" id="3.90.180.10">
    <property type="entry name" value="Medium-chain alcohol dehydrogenases, catalytic domain"/>
    <property type="match status" value="1"/>
</dbReference>
<dbReference type="PANTHER" id="PTHR48106">
    <property type="entry name" value="QUINONE OXIDOREDUCTASE PIG3-RELATED"/>
    <property type="match status" value="1"/>
</dbReference>
<sequence length="339" mass="35546">MSLLPARMRAIEISRPGPPDVLKIADRPVPSLRPGDVLIRVAAAGINRADTGQRAGTYPPPPGASDLPGLEVSGRIAAVGADVDDWRVGDAVCALVDGGGYAEYVAAPAGQCLPVPKGLDWVQAAALPETCFTVWTNVFDRARLVAGETFLVHGGSSGIGTTAIPLAKAFGARVFATVGSREKAEACLALGAERAINYREEDFVAVVKQLTDGAGVDVILDMVGGDYAPRNLDALALDGRLVMIALPHGRTAELDLGKIIFRRLTVTGSGLRALPAARKVVIGRELREKVWPLIEAGTFRPLVHALFGFADAAKAHTLMEDGSHIGKIVLEIDSSLASP</sequence>
<dbReference type="InterPro" id="IPR013149">
    <property type="entry name" value="ADH-like_C"/>
</dbReference>
<dbReference type="EMBL" id="SMCS01000002">
    <property type="protein sequence ID" value="TCV96132.1"/>
    <property type="molecule type" value="Genomic_DNA"/>
</dbReference>
<gene>
    <name evidence="4" type="ORF">EC912_102482</name>
</gene>
<dbReference type="Pfam" id="PF00107">
    <property type="entry name" value="ADH_zinc_N"/>
    <property type="match status" value="1"/>
</dbReference>
<evidence type="ECO:0000259" key="3">
    <source>
        <dbReference type="SMART" id="SM00829"/>
    </source>
</evidence>
<dbReference type="RefSeq" id="WP_243649174.1">
    <property type="nucleotide sequence ID" value="NZ_SMCS01000002.1"/>
</dbReference>
<keyword evidence="5" id="KW-1185">Reference proteome</keyword>
<keyword evidence="1" id="KW-0521">NADP</keyword>
<dbReference type="InterPro" id="IPR011032">
    <property type="entry name" value="GroES-like_sf"/>
</dbReference>
<dbReference type="GO" id="GO:0016651">
    <property type="term" value="F:oxidoreductase activity, acting on NAD(P)H"/>
    <property type="evidence" value="ECO:0007669"/>
    <property type="project" value="TreeGrafter"/>
</dbReference>
<dbReference type="Proteomes" id="UP000295645">
    <property type="component" value="Unassembled WGS sequence"/>
</dbReference>
<dbReference type="SUPFAM" id="SSF50129">
    <property type="entry name" value="GroES-like"/>
    <property type="match status" value="1"/>
</dbReference>
<evidence type="ECO:0000313" key="4">
    <source>
        <dbReference type="EMBL" id="TCV96132.1"/>
    </source>
</evidence>
<feature type="domain" description="Enoyl reductase (ER)" evidence="3">
    <location>
        <begin position="17"/>
        <end position="330"/>
    </location>
</feature>
<dbReference type="InterPro" id="IPR036291">
    <property type="entry name" value="NAD(P)-bd_dom_sf"/>
</dbReference>
<evidence type="ECO:0000313" key="5">
    <source>
        <dbReference type="Proteomes" id="UP000295645"/>
    </source>
</evidence>
<evidence type="ECO:0000256" key="1">
    <source>
        <dbReference type="ARBA" id="ARBA00022857"/>
    </source>
</evidence>
<dbReference type="InterPro" id="IPR013154">
    <property type="entry name" value="ADH-like_N"/>
</dbReference>
<accession>A0A4R3YUJ9</accession>
<comment type="caution">
    <text evidence="4">The sequence shown here is derived from an EMBL/GenBank/DDBJ whole genome shotgun (WGS) entry which is preliminary data.</text>
</comment>
<dbReference type="NCBIfam" id="TIGR02824">
    <property type="entry name" value="quinone_pig3"/>
    <property type="match status" value="1"/>
</dbReference>
<dbReference type="CDD" id="cd05276">
    <property type="entry name" value="p53_inducible_oxidoreductase"/>
    <property type="match status" value="1"/>
</dbReference>
<dbReference type="PANTHER" id="PTHR48106:SF8">
    <property type="entry name" value="OS02G0805600 PROTEIN"/>
    <property type="match status" value="1"/>
</dbReference>
<evidence type="ECO:0000256" key="2">
    <source>
        <dbReference type="ARBA" id="ARBA00023002"/>
    </source>
</evidence>
<organism evidence="4 5">
    <name type="scientific">Luteibacter rhizovicinus</name>
    <dbReference type="NCBI Taxonomy" id="242606"/>
    <lineage>
        <taxon>Bacteria</taxon>
        <taxon>Pseudomonadati</taxon>
        <taxon>Pseudomonadota</taxon>
        <taxon>Gammaproteobacteria</taxon>
        <taxon>Lysobacterales</taxon>
        <taxon>Rhodanobacteraceae</taxon>
        <taxon>Luteibacter</taxon>
    </lineage>
</organism>
<protein>
    <submittedName>
        <fullName evidence="4">NADPH2:quinone reductase</fullName>
    </submittedName>
</protein>
<reference evidence="4 5" key="1">
    <citation type="submission" date="2019-03" db="EMBL/GenBank/DDBJ databases">
        <title>Above-ground endophytic microbial communities from plants in different locations in the United States.</title>
        <authorList>
            <person name="Frank C."/>
        </authorList>
    </citation>
    <scope>NUCLEOTIDE SEQUENCE [LARGE SCALE GENOMIC DNA]</scope>
    <source>
        <strain evidence="4 5">LP_13_YM</strain>
    </source>
</reference>
<name>A0A4R3YUJ9_9GAMM</name>
<proteinExistence type="predicted"/>
<dbReference type="Pfam" id="PF08240">
    <property type="entry name" value="ADH_N"/>
    <property type="match status" value="1"/>
</dbReference>
<dbReference type="GO" id="GO:0070402">
    <property type="term" value="F:NADPH binding"/>
    <property type="evidence" value="ECO:0007669"/>
    <property type="project" value="TreeGrafter"/>
</dbReference>
<dbReference type="SMART" id="SM00829">
    <property type="entry name" value="PKS_ER"/>
    <property type="match status" value="1"/>
</dbReference>
<dbReference type="Gene3D" id="3.40.50.720">
    <property type="entry name" value="NAD(P)-binding Rossmann-like Domain"/>
    <property type="match status" value="1"/>
</dbReference>
<keyword evidence="2" id="KW-0560">Oxidoreductase</keyword>
<dbReference type="AlphaFoldDB" id="A0A4R3YUJ9"/>
<dbReference type="InterPro" id="IPR014189">
    <property type="entry name" value="Quinone_OxRdtase_PIG3"/>
</dbReference>
<dbReference type="InterPro" id="IPR020843">
    <property type="entry name" value="ER"/>
</dbReference>
<dbReference type="SUPFAM" id="SSF51735">
    <property type="entry name" value="NAD(P)-binding Rossmann-fold domains"/>
    <property type="match status" value="1"/>
</dbReference>